<dbReference type="InterPro" id="IPR000873">
    <property type="entry name" value="AMP-dep_synth/lig_dom"/>
</dbReference>
<dbReference type="Proteomes" id="UP001174936">
    <property type="component" value="Unassembled WGS sequence"/>
</dbReference>
<dbReference type="PROSITE" id="PS00455">
    <property type="entry name" value="AMP_BINDING"/>
    <property type="match status" value="1"/>
</dbReference>
<dbReference type="InterPro" id="IPR057326">
    <property type="entry name" value="KR_dom"/>
</dbReference>
<sequence length="1249" mass="137261">MIGLRDEGSPLSWFQERLWVHYERNPDDTSWNLPFPLLIQGDLDVSALERSVNIIAARHEALRTLYGSTKDGETQQFVAPPRYVPLPAESVDRVQLLDCLGQLLKHRFDLREGPIFIAKLLRLSDSQHLLLLCTHHIAADAWSLKSVLRDELLNAYAAFCRAQEPALPMLTTQYRQYARRQRNADLLADMEYWRDVLRGYEDSLEMPTTYPRQPKSGTRSGHFVYHYPPEFARQLERLSLDHGSTLFMCLLAALGVTLSRYADKSDLCIGTTVSNRPDVELERLIGFFVNILPLRMRIDENRTVADLLQDTRSLVLNAFEHPVPFERVLQATDVSHNRESRNPLVPVVMRHQNFPEASLSTALPDNITFKSELGLDEADGEVRSVLEQEDAAPRCEIEMSYSGDADGLAVEVVFDADLYDREFVERLLAHHQHVLEGMFRDAGQRLVNVHLLRDSDVTELLERIDSVAVTGPAALSFVERFDAQVERSPESVACWDARGAWTYLDLARRAQSVAHALASRGTAPGDLVGVCLPRGGDLLATLLGIWRVGAAYVPIDPAYPTAYSRQIIDDAVLGTIVCDASHQALFDVQDSQCLLPEQITDAPEASSWELPVRICPDTLAYVMYTSGSTGKPKGVRVPHRQLDNWLSVLEEMIPFEAGEVVGQKTTAVFAVAVKEMFLGLLNGVPQVTIDDHTVRDVASFPLPKAVVFGFREMFPTGRLLNDYGCTEINDISYYDTAAFDGSLDFVPIGTPIANIKVYVLDRHGRLVPDGVAGEMYVASVGLPDGYHRLEDLTAERMPPNPFGTVPSTRLLNTGDFRGIGARAVVGQADSLTAFYTCIPDQAPVVADLRAFLQGRLPSYMVPDTFVLLDAMPQLQNGKLNRRALMEEGKAQGELQHSGAYEAPASSTELAMAEIWGVVVNMPAARIGRQAHFFEIGGHSLSAMRVLARVKDRFRVELGLRELFDAPRLASLSAVVDLQKGPSETDSLTATPTMKPRFGGFGLLRDKVVLVTGGSRGIGLETALLVAEQGAKVAINFRDSEAQALCVKAAIEASGGTAEVFGADVTRADEVAAMVSAIHDRFGHIDVLVANAHVHFRHRPFLEFDWADLERKVGDELKAVFHPCQAVARGMVARKSGSIIAVSSTLSKRSNDGFLAQSTAKAAVDAFIRSLAHELGPYGVRANTVAPGLTLTDAAMGMPSYVKESIAAQAPMRRNGLPEDMSGAIMFLASDMSRFMTGSYIPIDGGATTL</sequence>
<dbReference type="Gene3D" id="3.30.559.10">
    <property type="entry name" value="Chloramphenicol acetyltransferase-like domain"/>
    <property type="match status" value="1"/>
</dbReference>
<keyword evidence="3" id="KW-0436">Ligase</keyword>
<dbReference type="Gene3D" id="3.30.559.30">
    <property type="entry name" value="Nonribosomal peptide synthetase, condensation domain"/>
    <property type="match status" value="1"/>
</dbReference>
<evidence type="ECO:0000256" key="3">
    <source>
        <dbReference type="ARBA" id="ARBA00022598"/>
    </source>
</evidence>
<dbReference type="InterPro" id="IPR020845">
    <property type="entry name" value="AMP-binding_CS"/>
</dbReference>
<keyword evidence="1" id="KW-0596">Phosphopantetheine</keyword>
<dbReference type="Pfam" id="PF00550">
    <property type="entry name" value="PP-binding"/>
    <property type="match status" value="1"/>
</dbReference>
<reference evidence="7" key="1">
    <citation type="submission" date="2023-06" db="EMBL/GenBank/DDBJ databases">
        <title>Genome-scale phylogeny and comparative genomics of the fungal order Sordariales.</title>
        <authorList>
            <consortium name="Lawrence Berkeley National Laboratory"/>
            <person name="Hensen N."/>
            <person name="Bonometti L."/>
            <person name="Westerberg I."/>
            <person name="Brannstrom I.O."/>
            <person name="Guillou S."/>
            <person name="Cros-Aarteil S."/>
            <person name="Calhoun S."/>
            <person name="Haridas S."/>
            <person name="Kuo A."/>
            <person name="Mondo S."/>
            <person name="Pangilinan J."/>
            <person name="Riley R."/>
            <person name="Labutti K."/>
            <person name="Andreopoulos B."/>
            <person name="Lipzen A."/>
            <person name="Chen C."/>
            <person name="Yanf M."/>
            <person name="Daum C."/>
            <person name="Ng V."/>
            <person name="Clum A."/>
            <person name="Steindorff A."/>
            <person name="Ohm R."/>
            <person name="Martin F."/>
            <person name="Silar P."/>
            <person name="Natvig D."/>
            <person name="Lalanne C."/>
            <person name="Gautier V."/>
            <person name="Ament-Velasquez S.L."/>
            <person name="Kruys A."/>
            <person name="Hutchinson M.I."/>
            <person name="Powell A.J."/>
            <person name="Barry K."/>
            <person name="Miller A.N."/>
            <person name="Grigoriev I.V."/>
            <person name="Debuchy R."/>
            <person name="Gladieux P."/>
            <person name="Thoren M.H."/>
            <person name="Johannesson H."/>
        </authorList>
    </citation>
    <scope>NUCLEOTIDE SEQUENCE</scope>
    <source>
        <strain evidence="7">SMH2532-1</strain>
    </source>
</reference>
<evidence type="ECO:0000256" key="2">
    <source>
        <dbReference type="ARBA" id="ARBA00022553"/>
    </source>
</evidence>
<dbReference type="PRINTS" id="PR00081">
    <property type="entry name" value="GDHRDH"/>
</dbReference>
<evidence type="ECO:0000313" key="7">
    <source>
        <dbReference type="EMBL" id="KAK0654930.1"/>
    </source>
</evidence>
<keyword evidence="5" id="KW-0560">Oxidoreductase</keyword>
<dbReference type="Pfam" id="PF13561">
    <property type="entry name" value="adh_short_C2"/>
    <property type="match status" value="1"/>
</dbReference>
<dbReference type="InterPro" id="IPR042099">
    <property type="entry name" value="ANL_N_sf"/>
</dbReference>
<feature type="domain" description="Carrier" evidence="6">
    <location>
        <begin position="902"/>
        <end position="979"/>
    </location>
</feature>
<evidence type="ECO:0000256" key="5">
    <source>
        <dbReference type="ARBA" id="ARBA00023002"/>
    </source>
</evidence>
<dbReference type="SUPFAM" id="SSF51735">
    <property type="entry name" value="NAD(P)-binding Rossmann-fold domains"/>
    <property type="match status" value="1"/>
</dbReference>
<dbReference type="GO" id="GO:0016874">
    <property type="term" value="F:ligase activity"/>
    <property type="evidence" value="ECO:0007669"/>
    <property type="project" value="UniProtKB-KW"/>
</dbReference>
<dbReference type="Gene3D" id="3.30.300.30">
    <property type="match status" value="1"/>
</dbReference>
<dbReference type="Gene3D" id="1.10.1200.10">
    <property type="entry name" value="ACP-like"/>
    <property type="match status" value="1"/>
</dbReference>
<dbReference type="InterPro" id="IPR006162">
    <property type="entry name" value="Ppantetheine_attach_site"/>
</dbReference>
<dbReference type="Gene3D" id="3.40.50.980">
    <property type="match status" value="2"/>
</dbReference>
<dbReference type="InterPro" id="IPR002347">
    <property type="entry name" value="SDR_fam"/>
</dbReference>
<dbReference type="InterPro" id="IPR045851">
    <property type="entry name" value="AMP-bd_C_sf"/>
</dbReference>
<protein>
    <recommendedName>
        <fullName evidence="6">Carrier domain-containing protein</fullName>
    </recommendedName>
</protein>
<dbReference type="GO" id="GO:0005737">
    <property type="term" value="C:cytoplasm"/>
    <property type="evidence" value="ECO:0007669"/>
    <property type="project" value="TreeGrafter"/>
</dbReference>
<accession>A0AA39YPM2</accession>
<dbReference type="CDD" id="cd19531">
    <property type="entry name" value="LCL_NRPS-like"/>
    <property type="match status" value="1"/>
</dbReference>
<dbReference type="PROSITE" id="PS00012">
    <property type="entry name" value="PHOSPHOPANTETHEINE"/>
    <property type="match status" value="1"/>
</dbReference>
<dbReference type="AlphaFoldDB" id="A0AA39YPM2"/>
<evidence type="ECO:0000256" key="1">
    <source>
        <dbReference type="ARBA" id="ARBA00022450"/>
    </source>
</evidence>
<dbReference type="EMBL" id="JAULSV010000001">
    <property type="protein sequence ID" value="KAK0654930.1"/>
    <property type="molecule type" value="Genomic_DNA"/>
</dbReference>
<dbReference type="SUPFAM" id="SSF52777">
    <property type="entry name" value="CoA-dependent acyltransferases"/>
    <property type="match status" value="2"/>
</dbReference>
<dbReference type="PANTHER" id="PTHR45527">
    <property type="entry name" value="NONRIBOSOMAL PEPTIDE SYNTHETASE"/>
    <property type="match status" value="1"/>
</dbReference>
<dbReference type="SUPFAM" id="SSF56801">
    <property type="entry name" value="Acetyl-CoA synthetase-like"/>
    <property type="match status" value="1"/>
</dbReference>
<proteinExistence type="predicted"/>
<dbReference type="InterPro" id="IPR023213">
    <property type="entry name" value="CAT-like_dom_sf"/>
</dbReference>
<name>A0AA39YPM2_9PEZI</name>
<evidence type="ECO:0000313" key="8">
    <source>
        <dbReference type="Proteomes" id="UP001174936"/>
    </source>
</evidence>
<dbReference type="PROSITE" id="PS50075">
    <property type="entry name" value="CARRIER"/>
    <property type="match status" value="1"/>
</dbReference>
<dbReference type="GO" id="GO:0016491">
    <property type="term" value="F:oxidoreductase activity"/>
    <property type="evidence" value="ECO:0007669"/>
    <property type="project" value="UniProtKB-KW"/>
</dbReference>
<keyword evidence="2" id="KW-0597">Phosphoprotein</keyword>
<dbReference type="CDD" id="cd05359">
    <property type="entry name" value="ChcA_like_SDR_c"/>
    <property type="match status" value="1"/>
</dbReference>
<dbReference type="GO" id="GO:0044550">
    <property type="term" value="P:secondary metabolite biosynthetic process"/>
    <property type="evidence" value="ECO:0007669"/>
    <property type="project" value="TreeGrafter"/>
</dbReference>
<dbReference type="SMART" id="SM00822">
    <property type="entry name" value="PKS_KR"/>
    <property type="match status" value="1"/>
</dbReference>
<dbReference type="FunFam" id="3.40.50.720:FF:000084">
    <property type="entry name" value="Short-chain dehydrogenase reductase"/>
    <property type="match status" value="1"/>
</dbReference>
<keyword evidence="8" id="KW-1185">Reference proteome</keyword>
<comment type="caution">
    <text evidence="7">The sequence shown here is derived from an EMBL/GenBank/DDBJ whole genome shotgun (WGS) entry which is preliminary data.</text>
</comment>
<dbReference type="InterPro" id="IPR001242">
    <property type="entry name" value="Condensation_dom"/>
</dbReference>
<dbReference type="Gene3D" id="3.40.50.12780">
    <property type="entry name" value="N-terminal domain of ligase-like"/>
    <property type="match status" value="1"/>
</dbReference>
<dbReference type="InterPro" id="IPR036736">
    <property type="entry name" value="ACP-like_sf"/>
</dbReference>
<dbReference type="Pfam" id="PF00501">
    <property type="entry name" value="AMP-binding"/>
    <property type="match status" value="2"/>
</dbReference>
<keyword evidence="4" id="KW-0521">NADP</keyword>
<gene>
    <name evidence="7" type="ORF">B0T16DRAFT_498217</name>
</gene>
<dbReference type="GO" id="GO:0031177">
    <property type="term" value="F:phosphopantetheine binding"/>
    <property type="evidence" value="ECO:0007669"/>
    <property type="project" value="TreeGrafter"/>
</dbReference>
<dbReference type="InterPro" id="IPR009081">
    <property type="entry name" value="PP-bd_ACP"/>
</dbReference>
<dbReference type="Gene3D" id="3.40.50.720">
    <property type="entry name" value="NAD(P)-binding Rossmann-like Domain"/>
    <property type="match status" value="1"/>
</dbReference>
<dbReference type="PANTHER" id="PTHR45527:SF1">
    <property type="entry name" value="FATTY ACID SYNTHASE"/>
    <property type="match status" value="1"/>
</dbReference>
<evidence type="ECO:0000259" key="6">
    <source>
        <dbReference type="PROSITE" id="PS50075"/>
    </source>
</evidence>
<dbReference type="Pfam" id="PF00668">
    <property type="entry name" value="Condensation"/>
    <property type="match status" value="1"/>
</dbReference>
<evidence type="ECO:0000256" key="4">
    <source>
        <dbReference type="ARBA" id="ARBA00022857"/>
    </source>
</evidence>
<dbReference type="InterPro" id="IPR036291">
    <property type="entry name" value="NAD(P)-bd_dom_sf"/>
</dbReference>
<dbReference type="SUPFAM" id="SSF47336">
    <property type="entry name" value="ACP-like"/>
    <property type="match status" value="1"/>
</dbReference>
<organism evidence="7 8">
    <name type="scientific">Cercophora newfieldiana</name>
    <dbReference type="NCBI Taxonomy" id="92897"/>
    <lineage>
        <taxon>Eukaryota</taxon>
        <taxon>Fungi</taxon>
        <taxon>Dikarya</taxon>
        <taxon>Ascomycota</taxon>
        <taxon>Pezizomycotina</taxon>
        <taxon>Sordariomycetes</taxon>
        <taxon>Sordariomycetidae</taxon>
        <taxon>Sordariales</taxon>
        <taxon>Lasiosphaeriaceae</taxon>
        <taxon>Cercophora</taxon>
    </lineage>
</organism>
<dbReference type="GO" id="GO:0043041">
    <property type="term" value="P:amino acid activation for nonribosomal peptide biosynthetic process"/>
    <property type="evidence" value="ECO:0007669"/>
    <property type="project" value="TreeGrafter"/>
</dbReference>